<comment type="caution">
    <text evidence="1">The sequence shown here is derived from an EMBL/GenBank/DDBJ whole genome shotgun (WGS) entry which is preliminary data.</text>
</comment>
<keyword evidence="2" id="KW-1185">Reference proteome</keyword>
<evidence type="ECO:0000313" key="1">
    <source>
        <dbReference type="EMBL" id="OCS84459.1"/>
    </source>
</evidence>
<reference evidence="1 2" key="1">
    <citation type="submission" date="2016-07" db="EMBL/GenBank/DDBJ databases">
        <title>Caryophanon latum genome sequencing.</title>
        <authorList>
            <person name="Verma A."/>
            <person name="Pal Y."/>
            <person name="Krishnamurthi S."/>
        </authorList>
    </citation>
    <scope>NUCLEOTIDE SEQUENCE [LARGE SCALE GENOMIC DNA]</scope>
    <source>
        <strain evidence="1 2">DSM 14151</strain>
    </source>
</reference>
<dbReference type="Gene3D" id="3.40.50.2300">
    <property type="match status" value="1"/>
</dbReference>
<protein>
    <recommendedName>
        <fullName evidence="3">Response regulatory domain-containing protein</fullName>
    </recommendedName>
</protein>
<sequence length="87" mass="10172">MSIFILEDDVMQAQRMRTIVKELCAAQQIPYNFIEVTSKPDDILANIARCTYIPIYFLDIEIKQDERKGLDVARLIRNVDSLLIRKK</sequence>
<evidence type="ECO:0008006" key="3">
    <source>
        <dbReference type="Google" id="ProtNLM"/>
    </source>
</evidence>
<accession>A0A1C0YBG1</accession>
<organism evidence="1 2">
    <name type="scientific">Caryophanon latum</name>
    <dbReference type="NCBI Taxonomy" id="33977"/>
    <lineage>
        <taxon>Bacteria</taxon>
        <taxon>Bacillati</taxon>
        <taxon>Bacillota</taxon>
        <taxon>Bacilli</taxon>
        <taxon>Bacillales</taxon>
        <taxon>Caryophanaceae</taxon>
        <taxon>Caryophanon</taxon>
    </lineage>
</organism>
<dbReference type="OrthoDB" id="9809318at2"/>
<dbReference type="AlphaFoldDB" id="A0A1C0YBG1"/>
<evidence type="ECO:0000313" key="2">
    <source>
        <dbReference type="Proteomes" id="UP000093482"/>
    </source>
</evidence>
<proteinExistence type="predicted"/>
<name>A0A1C0YBG1_9BACL</name>
<dbReference type="EMBL" id="MATO01000077">
    <property type="protein sequence ID" value="OCS84459.1"/>
    <property type="molecule type" value="Genomic_DNA"/>
</dbReference>
<dbReference type="Proteomes" id="UP000093482">
    <property type="component" value="Unassembled WGS sequence"/>
</dbReference>
<gene>
    <name evidence="1" type="ORF">A6K76_15615</name>
</gene>